<gene>
    <name evidence="2" type="ORF">MAR_009160</name>
</gene>
<feature type="compositionally biased region" description="Basic and acidic residues" evidence="1">
    <location>
        <begin position="70"/>
        <end position="80"/>
    </location>
</feature>
<feature type="region of interest" description="Disordered" evidence="1">
    <location>
        <begin position="62"/>
        <end position="103"/>
    </location>
</feature>
<protein>
    <submittedName>
        <fullName evidence="2">Uncharacterized protein</fullName>
    </submittedName>
</protein>
<sequence>MMSSLVPGSIFSASGFNRKSTPTPPNVTPAELDNRYKRTNFNGTEWPHDSPVARAYDNSTRLRGYYTGPKKPDRYVDPERHRAKSPRFHPEWHDRCLDSSSPKFEPTVRSHLEWVNSSERPPNALIECVESIQINQNSMKFV</sequence>
<evidence type="ECO:0000313" key="3">
    <source>
        <dbReference type="Proteomes" id="UP001164746"/>
    </source>
</evidence>
<dbReference type="Proteomes" id="UP001164746">
    <property type="component" value="Chromosome 4"/>
</dbReference>
<organism evidence="2 3">
    <name type="scientific">Mya arenaria</name>
    <name type="common">Soft-shell clam</name>
    <dbReference type="NCBI Taxonomy" id="6604"/>
    <lineage>
        <taxon>Eukaryota</taxon>
        <taxon>Metazoa</taxon>
        <taxon>Spiralia</taxon>
        <taxon>Lophotrochozoa</taxon>
        <taxon>Mollusca</taxon>
        <taxon>Bivalvia</taxon>
        <taxon>Autobranchia</taxon>
        <taxon>Heteroconchia</taxon>
        <taxon>Euheterodonta</taxon>
        <taxon>Imparidentia</taxon>
        <taxon>Neoheterodontei</taxon>
        <taxon>Myida</taxon>
        <taxon>Myoidea</taxon>
        <taxon>Myidae</taxon>
        <taxon>Mya</taxon>
    </lineage>
</organism>
<keyword evidence="3" id="KW-1185">Reference proteome</keyword>
<feature type="compositionally biased region" description="Basic and acidic residues" evidence="1">
    <location>
        <begin position="88"/>
        <end position="97"/>
    </location>
</feature>
<feature type="compositionally biased region" description="Polar residues" evidence="1">
    <location>
        <begin position="11"/>
        <end position="21"/>
    </location>
</feature>
<evidence type="ECO:0000313" key="2">
    <source>
        <dbReference type="EMBL" id="WAR02602.1"/>
    </source>
</evidence>
<proteinExistence type="predicted"/>
<accession>A0ABY7DXX8</accession>
<name>A0ABY7DXX8_MYAAR</name>
<feature type="region of interest" description="Disordered" evidence="1">
    <location>
        <begin position="1"/>
        <end position="32"/>
    </location>
</feature>
<dbReference type="EMBL" id="CP111015">
    <property type="protein sequence ID" value="WAR02602.1"/>
    <property type="molecule type" value="Genomic_DNA"/>
</dbReference>
<evidence type="ECO:0000256" key="1">
    <source>
        <dbReference type="SAM" id="MobiDB-lite"/>
    </source>
</evidence>
<reference evidence="2" key="1">
    <citation type="submission" date="2022-11" db="EMBL/GenBank/DDBJ databases">
        <title>Centuries of genome instability and evolution in soft-shell clam transmissible cancer (bioRxiv).</title>
        <authorList>
            <person name="Hart S.F.M."/>
            <person name="Yonemitsu M.A."/>
            <person name="Giersch R.M."/>
            <person name="Beal B.F."/>
            <person name="Arriagada G."/>
            <person name="Davis B.W."/>
            <person name="Ostrander E.A."/>
            <person name="Goff S.P."/>
            <person name="Metzger M.J."/>
        </authorList>
    </citation>
    <scope>NUCLEOTIDE SEQUENCE</scope>
    <source>
        <strain evidence="2">MELC-2E11</strain>
        <tissue evidence="2">Siphon/mantle</tissue>
    </source>
</reference>